<dbReference type="Pfam" id="PF01381">
    <property type="entry name" value="HTH_3"/>
    <property type="match status" value="1"/>
</dbReference>
<keyword evidence="4" id="KW-1185">Reference proteome</keyword>
<gene>
    <name evidence="3" type="ORF">HYG85_03185</name>
</gene>
<dbReference type="RefSeq" id="WP_113671639.1">
    <property type="nucleotide sequence ID" value="NZ_CAJXUH010000012.1"/>
</dbReference>
<sequence>MQNKIIDLNLLGKNIKQYRLKKELTQEKLAGLTGLSIQYIGNIERGNTTASLETIMKICLVLEITPNQLLITSSSPTSNALTEQILDSLSDKSPKFLHHIIGYIEFLQQSKSF</sequence>
<dbReference type="GO" id="GO:0005829">
    <property type="term" value="C:cytosol"/>
    <property type="evidence" value="ECO:0007669"/>
    <property type="project" value="TreeGrafter"/>
</dbReference>
<dbReference type="GO" id="GO:0003700">
    <property type="term" value="F:DNA-binding transcription factor activity"/>
    <property type="evidence" value="ECO:0007669"/>
    <property type="project" value="TreeGrafter"/>
</dbReference>
<dbReference type="CDD" id="cd00093">
    <property type="entry name" value="HTH_XRE"/>
    <property type="match status" value="1"/>
</dbReference>
<dbReference type="AlphaFoldDB" id="A0A8J8SB46"/>
<dbReference type="PROSITE" id="PS50943">
    <property type="entry name" value="HTH_CROC1"/>
    <property type="match status" value="1"/>
</dbReference>
<dbReference type="SUPFAM" id="SSF47413">
    <property type="entry name" value="lambda repressor-like DNA-binding domains"/>
    <property type="match status" value="1"/>
</dbReference>
<evidence type="ECO:0000259" key="2">
    <source>
        <dbReference type="PROSITE" id="PS50943"/>
    </source>
</evidence>
<evidence type="ECO:0000256" key="1">
    <source>
        <dbReference type="ARBA" id="ARBA00023125"/>
    </source>
</evidence>
<feature type="domain" description="HTH cro/C1-type" evidence="2">
    <location>
        <begin position="15"/>
        <end position="69"/>
    </location>
</feature>
<dbReference type="OrthoDB" id="1651614at2"/>
<accession>A0A8J8SB46</accession>
<dbReference type="InterPro" id="IPR050807">
    <property type="entry name" value="TransReg_Diox_bact_type"/>
</dbReference>
<dbReference type="EMBL" id="CP058561">
    <property type="protein sequence ID" value="QUH27971.1"/>
    <property type="molecule type" value="Genomic_DNA"/>
</dbReference>
<dbReference type="InterPro" id="IPR010982">
    <property type="entry name" value="Lambda_DNA-bd_dom_sf"/>
</dbReference>
<protein>
    <submittedName>
        <fullName evidence="3">Helix-turn-helix transcriptional regulator</fullName>
    </submittedName>
</protein>
<evidence type="ECO:0000313" key="4">
    <source>
        <dbReference type="Proteomes" id="UP000677305"/>
    </source>
</evidence>
<evidence type="ECO:0000313" key="3">
    <source>
        <dbReference type="EMBL" id="QUH27971.1"/>
    </source>
</evidence>
<dbReference type="PANTHER" id="PTHR46797">
    <property type="entry name" value="HTH-TYPE TRANSCRIPTIONAL REGULATOR"/>
    <property type="match status" value="1"/>
</dbReference>
<dbReference type="PANTHER" id="PTHR46797:SF1">
    <property type="entry name" value="METHYLPHOSPHONATE SYNTHASE"/>
    <property type="match status" value="1"/>
</dbReference>
<reference evidence="3 4" key="1">
    <citation type="submission" date="2020-07" db="EMBL/GenBank/DDBJ databases">
        <title>Vallitalea guaymasensis genome.</title>
        <authorList>
            <person name="Postec A."/>
        </authorList>
    </citation>
    <scope>NUCLEOTIDE SEQUENCE [LARGE SCALE GENOMIC DNA]</scope>
    <source>
        <strain evidence="3 4">Ra1766G1</strain>
    </source>
</reference>
<dbReference type="Proteomes" id="UP000677305">
    <property type="component" value="Chromosome"/>
</dbReference>
<dbReference type="SMART" id="SM00530">
    <property type="entry name" value="HTH_XRE"/>
    <property type="match status" value="1"/>
</dbReference>
<dbReference type="GO" id="GO:0003677">
    <property type="term" value="F:DNA binding"/>
    <property type="evidence" value="ECO:0007669"/>
    <property type="project" value="UniProtKB-KW"/>
</dbReference>
<organism evidence="3 4">
    <name type="scientific">Vallitalea guaymasensis</name>
    <dbReference type="NCBI Taxonomy" id="1185412"/>
    <lineage>
        <taxon>Bacteria</taxon>
        <taxon>Bacillati</taxon>
        <taxon>Bacillota</taxon>
        <taxon>Clostridia</taxon>
        <taxon>Lachnospirales</taxon>
        <taxon>Vallitaleaceae</taxon>
        <taxon>Vallitalea</taxon>
    </lineage>
</organism>
<keyword evidence="1" id="KW-0238">DNA-binding</keyword>
<name>A0A8J8SB46_9FIRM</name>
<dbReference type="KEGG" id="vgu:HYG85_03185"/>
<proteinExistence type="predicted"/>
<dbReference type="Gene3D" id="1.10.260.40">
    <property type="entry name" value="lambda repressor-like DNA-binding domains"/>
    <property type="match status" value="1"/>
</dbReference>
<dbReference type="InterPro" id="IPR001387">
    <property type="entry name" value="Cro/C1-type_HTH"/>
</dbReference>